<evidence type="ECO:0000256" key="6">
    <source>
        <dbReference type="ARBA" id="ARBA00022692"/>
    </source>
</evidence>
<keyword evidence="3 9" id="KW-0813">Transport</keyword>
<name>E8MXG4_ANATU</name>
<dbReference type="PROSITE" id="PS51012">
    <property type="entry name" value="ABC_TM2"/>
    <property type="match status" value="1"/>
</dbReference>
<dbReference type="AlphaFoldDB" id="E8MXG4"/>
<dbReference type="EMBL" id="AP012029">
    <property type="protein sequence ID" value="BAJ64045.1"/>
    <property type="molecule type" value="Genomic_DNA"/>
</dbReference>
<evidence type="ECO:0000256" key="9">
    <source>
        <dbReference type="RuleBase" id="RU361157"/>
    </source>
</evidence>
<feature type="transmembrane region" description="Helical" evidence="9">
    <location>
        <begin position="256"/>
        <end position="276"/>
    </location>
</feature>
<dbReference type="eggNOG" id="COG1682">
    <property type="taxonomic scope" value="Bacteria"/>
</dbReference>
<dbReference type="HOGENOM" id="CLU_060703_3_0_0"/>
<keyword evidence="8 9" id="KW-0472">Membrane</keyword>
<organism evidence="11 12">
    <name type="scientific">Anaerolinea thermophila (strain DSM 14523 / JCM 11388 / NBRC 100420 / UNI-1)</name>
    <dbReference type="NCBI Taxonomy" id="926569"/>
    <lineage>
        <taxon>Bacteria</taxon>
        <taxon>Bacillati</taxon>
        <taxon>Chloroflexota</taxon>
        <taxon>Anaerolineae</taxon>
        <taxon>Anaerolineales</taxon>
        <taxon>Anaerolineaceae</taxon>
        <taxon>Anaerolinea</taxon>
    </lineage>
</organism>
<feature type="transmembrane region" description="Helical" evidence="9">
    <location>
        <begin position="92"/>
        <end position="111"/>
    </location>
</feature>
<dbReference type="PANTHER" id="PTHR30413">
    <property type="entry name" value="INNER MEMBRANE TRANSPORT PERMEASE"/>
    <property type="match status" value="1"/>
</dbReference>
<dbReference type="Pfam" id="PF01061">
    <property type="entry name" value="ABC2_membrane"/>
    <property type="match status" value="1"/>
</dbReference>
<feature type="transmembrane region" description="Helical" evidence="9">
    <location>
        <begin position="201"/>
        <end position="220"/>
    </location>
</feature>
<dbReference type="PRINTS" id="PR00164">
    <property type="entry name" value="ABC2TRNSPORT"/>
</dbReference>
<feature type="domain" description="ABC transmembrane type-2" evidence="10">
    <location>
        <begin position="59"/>
        <end position="279"/>
    </location>
</feature>
<evidence type="ECO:0000256" key="3">
    <source>
        <dbReference type="ARBA" id="ARBA00022448"/>
    </source>
</evidence>
<dbReference type="GO" id="GO:0015920">
    <property type="term" value="P:lipopolysaccharide transport"/>
    <property type="evidence" value="ECO:0007669"/>
    <property type="project" value="TreeGrafter"/>
</dbReference>
<dbReference type="InterPro" id="IPR000412">
    <property type="entry name" value="ABC_2_transport"/>
</dbReference>
<feature type="transmembrane region" description="Helical" evidence="9">
    <location>
        <begin position="168"/>
        <end position="189"/>
    </location>
</feature>
<evidence type="ECO:0000256" key="7">
    <source>
        <dbReference type="ARBA" id="ARBA00022989"/>
    </source>
</evidence>
<dbReference type="RefSeq" id="WP_013560415.1">
    <property type="nucleotide sequence ID" value="NC_014960.1"/>
</dbReference>
<evidence type="ECO:0000256" key="2">
    <source>
        <dbReference type="ARBA" id="ARBA00007783"/>
    </source>
</evidence>
<dbReference type="InParanoid" id="E8MXG4"/>
<keyword evidence="12" id="KW-1185">Reference proteome</keyword>
<evidence type="ECO:0000259" key="10">
    <source>
        <dbReference type="PROSITE" id="PS51012"/>
    </source>
</evidence>
<dbReference type="Proteomes" id="UP000008922">
    <property type="component" value="Chromosome"/>
</dbReference>
<dbReference type="PANTHER" id="PTHR30413:SF8">
    <property type="entry name" value="TRANSPORT PERMEASE PROTEIN"/>
    <property type="match status" value="1"/>
</dbReference>
<reference evidence="11 12" key="1">
    <citation type="submission" date="2010-12" db="EMBL/GenBank/DDBJ databases">
        <title>Whole genome sequence of Anaerolinea thermophila UNI-1.</title>
        <authorList>
            <person name="Narita-Yamada S."/>
            <person name="Kishi E."/>
            <person name="Watanabe Y."/>
            <person name="Takasaki K."/>
            <person name="Ankai A."/>
            <person name="Oguchi A."/>
            <person name="Fukui S."/>
            <person name="Takahashi M."/>
            <person name="Yashiro I."/>
            <person name="Hosoyama A."/>
            <person name="Sekiguchi Y."/>
            <person name="Hanada S."/>
            <person name="Fujita N."/>
        </authorList>
    </citation>
    <scope>NUCLEOTIDE SEQUENCE [LARGE SCALE GENOMIC DNA]</scope>
    <source>
        <strain evidence="12">DSM 14523 / JCM 11388 / NBRC 100420 / UNI-1</strain>
    </source>
</reference>
<dbReference type="InterPro" id="IPR013525">
    <property type="entry name" value="ABC2_TM"/>
</dbReference>
<protein>
    <recommendedName>
        <fullName evidence="9">Transport permease protein</fullName>
    </recommendedName>
</protein>
<dbReference type="STRING" id="926569.ANT_20190"/>
<dbReference type="GO" id="GO:0043190">
    <property type="term" value="C:ATP-binding cassette (ABC) transporter complex"/>
    <property type="evidence" value="ECO:0007669"/>
    <property type="project" value="InterPro"/>
</dbReference>
<evidence type="ECO:0000256" key="4">
    <source>
        <dbReference type="ARBA" id="ARBA00022475"/>
    </source>
</evidence>
<proteinExistence type="inferred from homology"/>
<evidence type="ECO:0000256" key="5">
    <source>
        <dbReference type="ARBA" id="ARBA00022519"/>
    </source>
</evidence>
<evidence type="ECO:0000256" key="8">
    <source>
        <dbReference type="ARBA" id="ARBA00023136"/>
    </source>
</evidence>
<dbReference type="OrthoDB" id="9786910at2"/>
<dbReference type="KEGG" id="atm:ANT_20190"/>
<feature type="transmembrane region" description="Helical" evidence="9">
    <location>
        <begin position="58"/>
        <end position="80"/>
    </location>
</feature>
<accession>E8MXG4</accession>
<keyword evidence="4 9" id="KW-1003">Cell membrane</keyword>
<evidence type="ECO:0000313" key="11">
    <source>
        <dbReference type="EMBL" id="BAJ64045.1"/>
    </source>
</evidence>
<comment type="subcellular location">
    <subcellularLocation>
        <location evidence="1">Cell inner membrane</location>
        <topology evidence="1">Multi-pass membrane protein</topology>
    </subcellularLocation>
    <subcellularLocation>
        <location evidence="9">Cell membrane</location>
        <topology evidence="9">Multi-pass membrane protein</topology>
    </subcellularLocation>
</comment>
<keyword evidence="5" id="KW-0997">Cell inner membrane</keyword>
<keyword evidence="6 9" id="KW-0812">Transmembrane</keyword>
<evidence type="ECO:0000256" key="1">
    <source>
        <dbReference type="ARBA" id="ARBA00004429"/>
    </source>
</evidence>
<comment type="similarity">
    <text evidence="2 9">Belongs to the ABC-2 integral membrane protein family.</text>
</comment>
<dbReference type="InterPro" id="IPR047817">
    <property type="entry name" value="ABC2_TM_bact-type"/>
</dbReference>
<dbReference type="GO" id="GO:0140359">
    <property type="term" value="F:ABC-type transporter activity"/>
    <property type="evidence" value="ECO:0007669"/>
    <property type="project" value="InterPro"/>
</dbReference>
<evidence type="ECO:0000313" key="12">
    <source>
        <dbReference type="Proteomes" id="UP000008922"/>
    </source>
</evidence>
<feature type="transmembrane region" description="Helical" evidence="9">
    <location>
        <begin position="132"/>
        <end position="156"/>
    </location>
</feature>
<keyword evidence="7 9" id="KW-1133">Transmembrane helix</keyword>
<sequence length="287" mass="32718">MVENSLSHPITHHHSPHVTVIEPSRGWSSLGLKDLWEYRELLWLLIWREVRGMYRQTALGVSWIFLRPILNVVILTLVFGTFVKVPSENVPYALFSLSALLPWGYFSNAVLRSAGSLVQNMEIISKVYFPRMIIAIAGVLSGLVDFSASFGIFLLFMAYFRVPVRIEILWLPGFFLASVLLALTVGLWLATLSVRFRDVSFAVNFLLQAMMYLSPVIYPVNQVPESLQFFYRLNPMAGIIEGFRWSLLGIGSPPQITFWLSMGLMLIFLVAGAFIFRRTERTIVDYL</sequence>
<dbReference type="FunCoup" id="E8MXG4">
    <property type="interactions" value="218"/>
</dbReference>
<gene>
    <name evidence="11" type="ordered locus">ANT_20190</name>
</gene>